<name>A0A5F4WGV7_CALJA</name>
<evidence type="ECO:0000259" key="6">
    <source>
        <dbReference type="Pfam" id="PF00087"/>
    </source>
</evidence>
<evidence type="ECO:0000256" key="2">
    <source>
        <dbReference type="ARBA" id="ARBA00022622"/>
    </source>
</evidence>
<dbReference type="GO" id="GO:0030098">
    <property type="term" value="P:lymphocyte differentiation"/>
    <property type="evidence" value="ECO:0007669"/>
    <property type="project" value="InterPro"/>
</dbReference>
<dbReference type="Pfam" id="PF00087">
    <property type="entry name" value="Toxin_TOLIP"/>
    <property type="match status" value="1"/>
</dbReference>
<reference evidence="7" key="1">
    <citation type="submission" date="2009-03" db="EMBL/GenBank/DDBJ databases">
        <authorList>
            <person name="Warren W."/>
            <person name="Ye L."/>
            <person name="Minx P."/>
            <person name="Worley K."/>
            <person name="Gibbs R."/>
            <person name="Wilson R.K."/>
        </authorList>
    </citation>
    <scope>NUCLEOTIDE SEQUENCE [LARGE SCALE GENOMIC DNA]</scope>
</reference>
<dbReference type="GO" id="GO:0005886">
    <property type="term" value="C:plasma membrane"/>
    <property type="evidence" value="ECO:0007669"/>
    <property type="project" value="UniProtKB-SubCell"/>
</dbReference>
<dbReference type="GeneTree" id="ENSGT00730000111514"/>
<dbReference type="PROSITE" id="PS00983">
    <property type="entry name" value="LY6_UPAR"/>
    <property type="match status" value="1"/>
</dbReference>
<feature type="signal peptide" evidence="5">
    <location>
        <begin position="1"/>
        <end position="20"/>
    </location>
</feature>
<keyword evidence="8" id="KW-1185">Reference proteome</keyword>
<evidence type="ECO:0000256" key="1">
    <source>
        <dbReference type="ARBA" id="ARBA00004609"/>
    </source>
</evidence>
<dbReference type="GO" id="GO:0009986">
    <property type="term" value="C:cell surface"/>
    <property type="evidence" value="ECO:0007669"/>
    <property type="project" value="InterPro"/>
</dbReference>
<dbReference type="Proteomes" id="UP000008225">
    <property type="component" value="Chromosome 16"/>
</dbReference>
<dbReference type="FunCoup" id="A0A5F4WGV7">
    <property type="interactions" value="25"/>
</dbReference>
<dbReference type="InterPro" id="IPR035076">
    <property type="entry name" value="Toxin/TOLIP"/>
</dbReference>
<sequence>MRTVLLLVAALAVAVGPALALRCHVCRSSSNCKEPKECPASARYCTTVITVEPLSGNLVKKDCVDSCTSTHTQQGQGFHGYLPQPQWGCQEPQAGGFPENLGPGPGEHGVRMTWSRPHRPRRQHSPRRLEGGGREPPPITHFKLFFCRLFFYSNLCMDIKDLNRCVCVCAILGQRTLGAGIRPHRSP</sequence>
<dbReference type="PANTHER" id="PTHR16982:SF2">
    <property type="entry name" value="LYMPHOCYTE ANTIGEN 6D"/>
    <property type="match status" value="1"/>
</dbReference>
<dbReference type="SUPFAM" id="SSF57302">
    <property type="entry name" value="Snake toxin-like"/>
    <property type="match status" value="1"/>
</dbReference>
<accession>A0A5F4WGV7</accession>
<feature type="compositionally biased region" description="Basic residues" evidence="4">
    <location>
        <begin position="116"/>
        <end position="126"/>
    </location>
</feature>
<feature type="region of interest" description="Disordered" evidence="4">
    <location>
        <begin position="111"/>
        <end position="135"/>
    </location>
</feature>
<evidence type="ECO:0000313" key="8">
    <source>
        <dbReference type="Proteomes" id="UP000008225"/>
    </source>
</evidence>
<keyword evidence="2" id="KW-0336">GPI-anchor</keyword>
<dbReference type="InterPro" id="IPR018363">
    <property type="entry name" value="CD59_antigen_CS"/>
</dbReference>
<protein>
    <recommendedName>
        <fullName evidence="6">Snake toxin/toxin-like domain-containing protein</fullName>
    </recommendedName>
</protein>
<keyword evidence="3 5" id="KW-0732">Signal</keyword>
<reference evidence="7" key="3">
    <citation type="submission" date="2025-09" db="UniProtKB">
        <authorList>
            <consortium name="Ensembl"/>
        </authorList>
    </citation>
    <scope>IDENTIFICATION</scope>
</reference>
<keyword evidence="2" id="KW-0472">Membrane</keyword>
<organism evidence="7 8">
    <name type="scientific">Callithrix jacchus</name>
    <name type="common">White-tufted-ear marmoset</name>
    <name type="synonym">Simia Jacchus</name>
    <dbReference type="NCBI Taxonomy" id="9483"/>
    <lineage>
        <taxon>Eukaryota</taxon>
        <taxon>Metazoa</taxon>
        <taxon>Chordata</taxon>
        <taxon>Craniata</taxon>
        <taxon>Vertebrata</taxon>
        <taxon>Euteleostomi</taxon>
        <taxon>Mammalia</taxon>
        <taxon>Eutheria</taxon>
        <taxon>Euarchontoglires</taxon>
        <taxon>Primates</taxon>
        <taxon>Haplorrhini</taxon>
        <taxon>Platyrrhini</taxon>
        <taxon>Cebidae</taxon>
        <taxon>Callitrichinae</taxon>
        <taxon>Callithrix</taxon>
        <taxon>Callithrix</taxon>
    </lineage>
</organism>
<feature type="domain" description="Snake toxin/toxin-like" evidence="6">
    <location>
        <begin position="21"/>
        <end position="77"/>
    </location>
</feature>
<dbReference type="AlphaFoldDB" id="A0A5F4WGV7"/>
<dbReference type="InterPro" id="IPR045860">
    <property type="entry name" value="Snake_toxin-like_sf"/>
</dbReference>
<dbReference type="STRING" id="9483.ENSCJAP00000076933"/>
<evidence type="ECO:0000313" key="7">
    <source>
        <dbReference type="Ensembl" id="ENSCJAP00000076933.2"/>
    </source>
</evidence>
<dbReference type="InParanoid" id="A0A5F4WGV7"/>
<proteinExistence type="predicted"/>
<feature type="chain" id="PRO_5035209975" description="Snake toxin/toxin-like domain-containing protein" evidence="5">
    <location>
        <begin position="21"/>
        <end position="187"/>
    </location>
</feature>
<evidence type="ECO:0000256" key="3">
    <source>
        <dbReference type="ARBA" id="ARBA00022729"/>
    </source>
</evidence>
<evidence type="ECO:0000256" key="4">
    <source>
        <dbReference type="SAM" id="MobiDB-lite"/>
    </source>
</evidence>
<comment type="subcellular location">
    <subcellularLocation>
        <location evidence="1">Cell membrane</location>
        <topology evidence="1">Lipid-anchor</topology>
        <topology evidence="1">GPI-anchor</topology>
    </subcellularLocation>
</comment>
<dbReference type="GO" id="GO:0098552">
    <property type="term" value="C:side of membrane"/>
    <property type="evidence" value="ECO:0007669"/>
    <property type="project" value="UniProtKB-KW"/>
</dbReference>
<dbReference type="Ensembl" id="ENSCJAT00000116280.2">
    <property type="protein sequence ID" value="ENSCJAP00000076933.2"/>
    <property type="gene ID" value="ENSCJAG00000055788.2"/>
</dbReference>
<dbReference type="InterPro" id="IPR042339">
    <property type="entry name" value="Ly6D"/>
</dbReference>
<dbReference type="PANTHER" id="PTHR16982">
    <property type="entry name" value="LYMPHOCYTE ANTIGEN 6D"/>
    <property type="match status" value="1"/>
</dbReference>
<dbReference type="Gene3D" id="2.10.60.10">
    <property type="entry name" value="CD59"/>
    <property type="match status" value="1"/>
</dbReference>
<keyword evidence="2" id="KW-0449">Lipoprotein</keyword>
<keyword evidence="2" id="KW-0325">Glycoprotein</keyword>
<dbReference type="CDD" id="cd23542">
    <property type="entry name" value="TFP_LU_ECD_Ly6D"/>
    <property type="match status" value="1"/>
</dbReference>
<reference evidence="7" key="2">
    <citation type="submission" date="2025-08" db="UniProtKB">
        <authorList>
            <consortium name="Ensembl"/>
        </authorList>
    </citation>
    <scope>IDENTIFICATION</scope>
</reference>
<evidence type="ECO:0000256" key="5">
    <source>
        <dbReference type="SAM" id="SignalP"/>
    </source>
</evidence>